<dbReference type="InterPro" id="IPR015943">
    <property type="entry name" value="WD40/YVTN_repeat-like_dom_sf"/>
</dbReference>
<dbReference type="RefSeq" id="WP_084274870.1">
    <property type="nucleotide sequence ID" value="NZ_AP026671.1"/>
</dbReference>
<dbReference type="PANTHER" id="PTHR47197">
    <property type="entry name" value="PROTEIN NIRF"/>
    <property type="match status" value="1"/>
</dbReference>
<dbReference type="PANTHER" id="PTHR47197:SF3">
    <property type="entry name" value="DIHYDRO-HEME D1 DEHYDROGENASE"/>
    <property type="match status" value="1"/>
</dbReference>
<organism evidence="1 2">
    <name type="scientific">Nitratiruptor tergarcus DSM 16512</name>
    <dbReference type="NCBI Taxonomy" id="1069081"/>
    <lineage>
        <taxon>Bacteria</taxon>
        <taxon>Pseudomonadati</taxon>
        <taxon>Campylobacterota</taxon>
        <taxon>Epsilonproteobacteria</taxon>
        <taxon>Nautiliales</taxon>
        <taxon>Nitratiruptoraceae</taxon>
        <taxon>Nitratiruptor</taxon>
    </lineage>
</organism>
<dbReference type="Gene3D" id="2.130.10.10">
    <property type="entry name" value="YVTN repeat-like/Quinoprotein amine dehydrogenase"/>
    <property type="match status" value="1"/>
</dbReference>
<dbReference type="EMBL" id="FWWZ01000001">
    <property type="protein sequence ID" value="SMC08597.1"/>
    <property type="molecule type" value="Genomic_DNA"/>
</dbReference>
<evidence type="ECO:0000313" key="1">
    <source>
        <dbReference type="EMBL" id="SMC08597.1"/>
    </source>
</evidence>
<name>A0A1W1WQN1_9BACT</name>
<dbReference type="InterPro" id="IPR011048">
    <property type="entry name" value="Haem_d1_sf"/>
</dbReference>
<evidence type="ECO:0000313" key="2">
    <source>
        <dbReference type="Proteomes" id="UP000192602"/>
    </source>
</evidence>
<keyword evidence="2" id="KW-1185">Reference proteome</keyword>
<protein>
    <submittedName>
        <fullName evidence="1">Protein NirF</fullName>
    </submittedName>
</protein>
<dbReference type="Pfam" id="PF02239">
    <property type="entry name" value="Cytochrom_D1"/>
    <property type="match status" value="1"/>
</dbReference>
<sequence length="365" mass="41816">MRITLLIFLLLSALLAREKVFVVERENSALAVIENHKLKNEIPNMHNFNHAVVKFIENDGYAITRDGYLIKFDPLKEKKLKEVKASQSAIGFTLAKDFVAVANYANKTVEIFDRDLHKLQTIKTGSRNVGIKTYKDYLIFAAMDSDAIWVMKKISTTTFDRFGVPHKKIFFKKVKVIENAGEVPFDAMINKNLYVVGFFNSPFVGVLNLDTFEYKQVPLQLEKRTIVLKVPHFGFWSIMKDKFFIPAVGDNKVFVFDKDFHFIKAIEVEGNPVFTSLSPDRKFLAVTFSGKKFPIVQIVDTKSLQVIKRFDFGGMVLHVRWSAEEPLLYVSNNGKSEVIGMDTRNWQKLFSVAVPKPSGIFIFKY</sequence>
<proteinExistence type="predicted"/>
<dbReference type="STRING" id="1069081.SAMN05660197_0354"/>
<dbReference type="AlphaFoldDB" id="A0A1W1WQN1"/>
<gene>
    <name evidence="1" type="ORF">SAMN05660197_0354</name>
</gene>
<dbReference type="SUPFAM" id="SSF51004">
    <property type="entry name" value="C-terminal (heme d1) domain of cytochrome cd1-nitrite reductase"/>
    <property type="match status" value="1"/>
</dbReference>
<dbReference type="InterPro" id="IPR051200">
    <property type="entry name" value="Host-pathogen_enzymatic-act"/>
</dbReference>
<accession>A0A1W1WQN1</accession>
<dbReference type="OrthoDB" id="5345286at2"/>
<dbReference type="Proteomes" id="UP000192602">
    <property type="component" value="Unassembled WGS sequence"/>
</dbReference>
<reference evidence="2" key="1">
    <citation type="submission" date="2017-04" db="EMBL/GenBank/DDBJ databases">
        <authorList>
            <person name="Varghese N."/>
            <person name="Submissions S."/>
        </authorList>
    </citation>
    <scope>NUCLEOTIDE SEQUENCE [LARGE SCALE GENOMIC DNA]</scope>
    <source>
        <strain evidence="2">DSM 16512</strain>
    </source>
</reference>